<dbReference type="OrthoDB" id="5456262at2"/>
<accession>I2PYI6</accession>
<feature type="compositionally biased region" description="Low complexity" evidence="1">
    <location>
        <begin position="142"/>
        <end position="155"/>
    </location>
</feature>
<sequence>MKRLLTRDNVIRLLLIVALGGTVWKGFLKTPEAASHLRPKAFYDDLVNDGENTAIMKERHRDVLEATDKAVKVRLDELRAGVYVPAPGSLVSEESLVRAIRKDVATRERAVDDEVRGREKLERARRLEASGWRMPLGCSPVAAPGPAAMPAPGASGASGGEGGQ</sequence>
<organism evidence="2">
    <name type="scientific">Desulfovibrio sp. U5L</name>
    <dbReference type="NCBI Taxonomy" id="596152"/>
    <lineage>
        <taxon>Bacteria</taxon>
        <taxon>Pseudomonadati</taxon>
        <taxon>Thermodesulfobacteriota</taxon>
        <taxon>Desulfovibrionia</taxon>
        <taxon>Desulfovibrionales</taxon>
        <taxon>Desulfovibrionaceae</taxon>
        <taxon>Desulfovibrio</taxon>
    </lineage>
</organism>
<proteinExistence type="predicted"/>
<dbReference type="eggNOG" id="ENOG5032C90">
    <property type="taxonomic scope" value="Bacteria"/>
</dbReference>
<evidence type="ECO:0000256" key="1">
    <source>
        <dbReference type="SAM" id="MobiDB-lite"/>
    </source>
</evidence>
<feature type="region of interest" description="Disordered" evidence="1">
    <location>
        <begin position="142"/>
        <end position="164"/>
    </location>
</feature>
<dbReference type="HOGENOM" id="CLU_1774397_0_0_7"/>
<gene>
    <name evidence="2" type="ORF">DesU5LDRAFT_0891</name>
</gene>
<protein>
    <submittedName>
        <fullName evidence="2">Uncharacterized protein</fullName>
    </submittedName>
</protein>
<name>I2PYI6_9BACT</name>
<dbReference type="AlphaFoldDB" id="I2PYI6"/>
<dbReference type="STRING" id="596152.DesU5LDRAFT_0891"/>
<dbReference type="EMBL" id="JH600068">
    <property type="protein sequence ID" value="EIG52592.1"/>
    <property type="molecule type" value="Genomic_DNA"/>
</dbReference>
<reference evidence="2" key="1">
    <citation type="submission" date="2011-11" db="EMBL/GenBank/DDBJ databases">
        <title>Improved High-Quality Draft sequence of Desulfovibrio sp. U5L.</title>
        <authorList>
            <consortium name="US DOE Joint Genome Institute"/>
            <person name="Lucas S."/>
            <person name="Han J."/>
            <person name="Lapidus A."/>
            <person name="Cheng J.-F."/>
            <person name="Goodwin L."/>
            <person name="Pitluck S."/>
            <person name="Peters L."/>
            <person name="Ovchinnikova G."/>
            <person name="Held B."/>
            <person name="Detter J.C."/>
            <person name="Han C."/>
            <person name="Tapia R."/>
            <person name="Land M."/>
            <person name="Hauser L."/>
            <person name="Kyrpides N."/>
            <person name="Ivanova N."/>
            <person name="Pagani I."/>
            <person name="Gabster J."/>
            <person name="Walker C."/>
            <person name="Stolyar S."/>
            <person name="Stahl D."/>
            <person name="Arkin A."/>
            <person name="Dehal P."/>
            <person name="Hazen T."/>
            <person name="Woyke T."/>
        </authorList>
    </citation>
    <scope>NUCLEOTIDE SEQUENCE [LARGE SCALE GENOMIC DNA]</scope>
    <source>
        <strain evidence="2">U5L</strain>
    </source>
</reference>
<evidence type="ECO:0000313" key="2">
    <source>
        <dbReference type="EMBL" id="EIG52592.1"/>
    </source>
</evidence>